<dbReference type="InParanoid" id="A0A5Q0BKN8"/>
<dbReference type="Proteomes" id="UP000325755">
    <property type="component" value="Chromosome"/>
</dbReference>
<dbReference type="EMBL" id="CP044205">
    <property type="protein sequence ID" value="QFY43702.1"/>
    <property type="molecule type" value="Genomic_DNA"/>
</dbReference>
<dbReference type="RefSeq" id="WP_153249684.1">
    <property type="nucleotide sequence ID" value="NZ_CP044205.1"/>
</dbReference>
<proteinExistence type="predicted"/>
<sequence length="341" mass="40062">MKYDRYVILDCELACSNILRKQRDISFTKFKSHEADYIRLDPITLMNPPDNALGELTPFSKIIIIGHGSKKEATISPATNNSIDKDLSSITPDLIATFLQKYIPMKAGHDDEERVYEIRSGFIKRRLTLQLCVCYAADINGEKEILMSSLYEQFIAKQLQKIHLVGYKKKVWTTQIQRFPLHHKLGELQLAKMSPGDKFEFFKKNQERINNKFIITPESYDDYNNKQKDSPLLCYDIDWKMFRLEILKQLHVEIKSDHWSTKGQKFFGDKKPPTGIQEIRKLFREESFSDETEYDPHKHGDLFKKTLKIINSRLKNSGSNRDTYTTDFYQRYKETMEMDTP</sequence>
<gene>
    <name evidence="1" type="ORF">F6R98_14585</name>
</gene>
<organism evidence="1 2">
    <name type="scientific">Candidatus Methylospira mobilis</name>
    <dbReference type="NCBI Taxonomy" id="1808979"/>
    <lineage>
        <taxon>Bacteria</taxon>
        <taxon>Pseudomonadati</taxon>
        <taxon>Pseudomonadota</taxon>
        <taxon>Gammaproteobacteria</taxon>
        <taxon>Methylococcales</taxon>
        <taxon>Methylococcaceae</taxon>
        <taxon>Candidatus Methylospira</taxon>
    </lineage>
</organism>
<accession>A0A5Q0BKN8</accession>
<evidence type="ECO:0000313" key="1">
    <source>
        <dbReference type="EMBL" id="QFY43702.1"/>
    </source>
</evidence>
<reference evidence="1 2" key="1">
    <citation type="submission" date="2019-09" db="EMBL/GenBank/DDBJ databases">
        <title>Ecophysiology of the spiral-shaped methanotroph Methylospira mobilis as revealed by the complete genome sequence.</title>
        <authorList>
            <person name="Oshkin I.Y."/>
            <person name="Dedysh S.N."/>
            <person name="Miroshnikov K."/>
            <person name="Danilova O.V."/>
            <person name="Hakobyan A."/>
            <person name="Liesack W."/>
        </authorList>
    </citation>
    <scope>NUCLEOTIDE SEQUENCE [LARGE SCALE GENOMIC DNA]</scope>
    <source>
        <strain evidence="1 2">Shm1</strain>
    </source>
</reference>
<name>A0A5Q0BKN8_9GAMM</name>
<evidence type="ECO:0000313" key="2">
    <source>
        <dbReference type="Proteomes" id="UP000325755"/>
    </source>
</evidence>
<protein>
    <submittedName>
        <fullName evidence="1">Uncharacterized protein</fullName>
    </submittedName>
</protein>
<keyword evidence="2" id="KW-1185">Reference proteome</keyword>
<dbReference type="AlphaFoldDB" id="A0A5Q0BKN8"/>
<dbReference type="KEGG" id="mmob:F6R98_14585"/>